<dbReference type="PIRSF" id="PIRSF001619">
    <property type="entry name" value="Biotin_synth"/>
    <property type="match status" value="1"/>
</dbReference>
<keyword evidence="5 15" id="KW-0808">Transferase</keyword>
<dbReference type="PROSITE" id="PS51918">
    <property type="entry name" value="RADICAL_SAM"/>
    <property type="match status" value="1"/>
</dbReference>
<dbReference type="NCBIfam" id="TIGR03957">
    <property type="entry name" value="rSAM_HmdB"/>
    <property type="match status" value="1"/>
</dbReference>
<evidence type="ECO:0000256" key="3">
    <source>
        <dbReference type="ARBA" id="ARBA00012236"/>
    </source>
</evidence>
<keyword evidence="9" id="KW-0093">Biotin biosynthesis</keyword>
<organism evidence="15 16">
    <name type="scientific">Methanobacterium subterraneum</name>
    <dbReference type="NCBI Taxonomy" id="59277"/>
    <lineage>
        <taxon>Archaea</taxon>
        <taxon>Methanobacteriati</taxon>
        <taxon>Methanobacteriota</taxon>
        <taxon>Methanomada group</taxon>
        <taxon>Methanobacteria</taxon>
        <taxon>Methanobacteriales</taxon>
        <taxon>Methanobacteriaceae</taxon>
        <taxon>Methanobacterium</taxon>
    </lineage>
</organism>
<proteinExistence type="inferred from homology"/>
<dbReference type="SMART" id="SM00876">
    <property type="entry name" value="BATS"/>
    <property type="match status" value="1"/>
</dbReference>
<dbReference type="PANTHER" id="PTHR22976:SF2">
    <property type="entry name" value="BIOTIN SYNTHASE, MITOCHONDRIAL"/>
    <property type="match status" value="1"/>
</dbReference>
<keyword evidence="7" id="KW-0001">2Fe-2S</keyword>
<dbReference type="GO" id="GO:0051539">
    <property type="term" value="F:4 iron, 4 sulfur cluster binding"/>
    <property type="evidence" value="ECO:0007669"/>
    <property type="project" value="UniProtKB-KW"/>
</dbReference>
<evidence type="ECO:0000256" key="6">
    <source>
        <dbReference type="ARBA" id="ARBA00022691"/>
    </source>
</evidence>
<accession>A0A7J4THI8</accession>
<keyword evidence="10 13" id="KW-0408">Iron</keyword>
<dbReference type="SFLD" id="SFLDF00330">
    <property type="entry name" value="HMD_cofactor_maturase_(HmdB-li"/>
    <property type="match status" value="1"/>
</dbReference>
<evidence type="ECO:0000256" key="8">
    <source>
        <dbReference type="ARBA" id="ARBA00022723"/>
    </source>
</evidence>
<keyword evidence="6 13" id="KW-0949">S-adenosyl-L-methionine</keyword>
<feature type="domain" description="Radical SAM core" evidence="14">
    <location>
        <begin position="48"/>
        <end position="272"/>
    </location>
</feature>
<comment type="caution">
    <text evidence="15">The sequence shown here is derived from an EMBL/GenBank/DDBJ whole genome shotgun (WGS) entry which is preliminary data.</text>
</comment>
<dbReference type="AlphaFoldDB" id="A0A7J4THI8"/>
<dbReference type="InterPro" id="IPR007197">
    <property type="entry name" value="rSAM"/>
</dbReference>
<dbReference type="Proteomes" id="UP000586031">
    <property type="component" value="Unassembled WGS sequence"/>
</dbReference>
<gene>
    <name evidence="15" type="primary">bioB</name>
    <name evidence="15" type="ORF">HA271_02985</name>
</gene>
<dbReference type="InterPro" id="IPR013785">
    <property type="entry name" value="Aldolase_TIM"/>
</dbReference>
<evidence type="ECO:0000256" key="1">
    <source>
        <dbReference type="ARBA" id="ARBA00004942"/>
    </source>
</evidence>
<dbReference type="EMBL" id="DUHE01000087">
    <property type="protein sequence ID" value="HII83810.1"/>
    <property type="molecule type" value="Genomic_DNA"/>
</dbReference>
<keyword evidence="8 13" id="KW-0479">Metal-binding</keyword>
<name>A0A7J4THI8_9EURY</name>
<dbReference type="Pfam" id="PF06968">
    <property type="entry name" value="BATS"/>
    <property type="match status" value="1"/>
</dbReference>
<dbReference type="PANTHER" id="PTHR22976">
    <property type="entry name" value="BIOTIN SYNTHASE"/>
    <property type="match status" value="1"/>
</dbReference>
<comment type="cofactor">
    <cofactor evidence="13">
        <name>[4Fe-4S] cluster</name>
        <dbReference type="ChEBI" id="CHEBI:49883"/>
    </cofactor>
    <text evidence="13">Binds 1 [4Fe-4S] cluster. The cluster is coordinated with 3 cysteines and an exchangeable S-adenosyl-L-methionine.</text>
</comment>
<feature type="binding site" evidence="13">
    <location>
        <position position="71"/>
    </location>
    <ligand>
        <name>[4Fe-4S] cluster</name>
        <dbReference type="ChEBI" id="CHEBI:49883"/>
        <note>4Fe-4S-S-AdoMet</note>
    </ligand>
</feature>
<dbReference type="Pfam" id="PF04055">
    <property type="entry name" value="Radical_SAM"/>
    <property type="match status" value="1"/>
</dbReference>
<evidence type="ECO:0000259" key="14">
    <source>
        <dbReference type="PROSITE" id="PS51918"/>
    </source>
</evidence>
<evidence type="ECO:0000256" key="4">
    <source>
        <dbReference type="ARBA" id="ARBA00022485"/>
    </source>
</evidence>
<sequence length="346" mass="38284">MINKIINRALKEDDLRKDEVLDLFRARTPEDILKILDAASEIRNSRGGIIKLTSTVHLTNVCKITPKCKYCGFAAKTSREGYYHSFSKTEDEILMAAQSVEKAGIPRVSCSGAHGYNGLHAVQAARIVKENTELELLVNVGSDLNQEAVKQLAAYHTDTVCCNLETINLELFKHLKPGEMLKDRLMTCKMVNDAGLELSSGLLIGIGESFRDRVNHLFLLKDFDTLGEIPIMGFNPYQDTPMENHPPCSLMEQMKTIAITRLLFPDLRITVPTPTIGPENVKFSLMAGADNVATVIPDNYPLDVKGVGSPTYGNLNEVLTVIKEMGLKSQIKEVPCPVRELGITKI</sequence>
<dbReference type="InterPro" id="IPR024177">
    <property type="entry name" value="Biotin_synthase"/>
</dbReference>
<dbReference type="CDD" id="cd01335">
    <property type="entry name" value="Radical_SAM"/>
    <property type="match status" value="1"/>
</dbReference>
<evidence type="ECO:0000256" key="7">
    <source>
        <dbReference type="ARBA" id="ARBA00022714"/>
    </source>
</evidence>
<dbReference type="GO" id="GO:0046872">
    <property type="term" value="F:metal ion binding"/>
    <property type="evidence" value="ECO:0007669"/>
    <property type="project" value="UniProtKB-KW"/>
</dbReference>
<dbReference type="SFLD" id="SFLDS00029">
    <property type="entry name" value="Radical_SAM"/>
    <property type="match status" value="1"/>
</dbReference>
<dbReference type="InterPro" id="IPR002684">
    <property type="entry name" value="Biotin_synth/BioAB"/>
</dbReference>
<reference evidence="16" key="1">
    <citation type="journal article" date="2020" name="bioRxiv">
        <title>A rank-normalized archaeal taxonomy based on genome phylogeny resolves widespread incomplete and uneven classifications.</title>
        <authorList>
            <person name="Rinke C."/>
            <person name="Chuvochina M."/>
            <person name="Mussig A.J."/>
            <person name="Chaumeil P.-A."/>
            <person name="Waite D.W."/>
            <person name="Whitman W.B."/>
            <person name="Parks D.H."/>
            <person name="Hugenholtz P."/>
        </authorList>
    </citation>
    <scope>NUCLEOTIDE SEQUENCE [LARGE SCALE GENOMIC DNA]</scope>
</reference>
<evidence type="ECO:0000256" key="12">
    <source>
        <dbReference type="ARBA" id="ARBA00034078"/>
    </source>
</evidence>
<dbReference type="GO" id="GO:0004076">
    <property type="term" value="F:biotin synthase activity"/>
    <property type="evidence" value="ECO:0007669"/>
    <property type="project" value="UniProtKB-EC"/>
</dbReference>
<evidence type="ECO:0000256" key="9">
    <source>
        <dbReference type="ARBA" id="ARBA00022756"/>
    </source>
</evidence>
<dbReference type="InterPro" id="IPR023858">
    <property type="entry name" value="HcgA-like"/>
</dbReference>
<evidence type="ECO:0000313" key="16">
    <source>
        <dbReference type="Proteomes" id="UP000586031"/>
    </source>
</evidence>
<evidence type="ECO:0000256" key="2">
    <source>
        <dbReference type="ARBA" id="ARBA00010765"/>
    </source>
</evidence>
<dbReference type="GO" id="GO:0051537">
    <property type="term" value="F:2 iron, 2 sulfur cluster binding"/>
    <property type="evidence" value="ECO:0007669"/>
    <property type="project" value="UniProtKB-KW"/>
</dbReference>
<dbReference type="InterPro" id="IPR010722">
    <property type="entry name" value="BATS_dom"/>
</dbReference>
<dbReference type="GO" id="GO:0009102">
    <property type="term" value="P:biotin biosynthetic process"/>
    <property type="evidence" value="ECO:0007669"/>
    <property type="project" value="UniProtKB-UniPathway"/>
</dbReference>
<dbReference type="UniPathway" id="UPA00078">
    <property type="reaction ID" value="UER00162"/>
</dbReference>
<feature type="binding site" evidence="13">
    <location>
        <position position="68"/>
    </location>
    <ligand>
        <name>[4Fe-4S] cluster</name>
        <dbReference type="ChEBI" id="CHEBI:49883"/>
        <note>4Fe-4S-S-AdoMet</note>
    </ligand>
</feature>
<protein>
    <recommendedName>
        <fullName evidence="3">biotin synthase</fullName>
        <ecNumber evidence="3">2.8.1.6</ecNumber>
    </recommendedName>
</protein>
<dbReference type="SFLD" id="SFLDG01060">
    <property type="entry name" value="BATS_domain_containing"/>
    <property type="match status" value="1"/>
</dbReference>
<comment type="cofactor">
    <cofactor evidence="12">
        <name>[2Fe-2S] cluster</name>
        <dbReference type="ChEBI" id="CHEBI:190135"/>
    </cofactor>
</comment>
<dbReference type="Gene3D" id="3.20.20.70">
    <property type="entry name" value="Aldolase class I"/>
    <property type="match status" value="1"/>
</dbReference>
<evidence type="ECO:0000256" key="10">
    <source>
        <dbReference type="ARBA" id="ARBA00023004"/>
    </source>
</evidence>
<comment type="similarity">
    <text evidence="2">Belongs to the radical SAM superfamily. Biotin synthase family.</text>
</comment>
<keyword evidence="4 13" id="KW-0004">4Fe-4S</keyword>
<keyword evidence="11 13" id="KW-0411">Iron-sulfur</keyword>
<evidence type="ECO:0000256" key="5">
    <source>
        <dbReference type="ARBA" id="ARBA00022679"/>
    </source>
</evidence>
<evidence type="ECO:0000256" key="11">
    <source>
        <dbReference type="ARBA" id="ARBA00023014"/>
    </source>
</evidence>
<dbReference type="SUPFAM" id="SSF102114">
    <property type="entry name" value="Radical SAM enzymes"/>
    <property type="match status" value="1"/>
</dbReference>
<evidence type="ECO:0000313" key="15">
    <source>
        <dbReference type="EMBL" id="HII83810.1"/>
    </source>
</evidence>
<dbReference type="InterPro" id="IPR058240">
    <property type="entry name" value="rSAM_sf"/>
</dbReference>
<dbReference type="InterPro" id="IPR006638">
    <property type="entry name" value="Elp3/MiaA/NifB-like_rSAM"/>
</dbReference>
<dbReference type="SMART" id="SM00729">
    <property type="entry name" value="Elp3"/>
    <property type="match status" value="1"/>
</dbReference>
<dbReference type="SFLD" id="SFLDG01279">
    <property type="entry name" value="HMD_cofactor_maturase_(HmdB-li"/>
    <property type="match status" value="1"/>
</dbReference>
<evidence type="ECO:0000256" key="13">
    <source>
        <dbReference type="PIRSR" id="PIRSR001619-1"/>
    </source>
</evidence>
<dbReference type="EC" id="2.8.1.6" evidence="3"/>
<comment type="pathway">
    <text evidence="1">Cofactor biosynthesis; biotin biosynthesis; biotin from 7,8-diaminononanoate: step 2/2.</text>
</comment>